<dbReference type="InterPro" id="IPR004412">
    <property type="entry name" value="GatA"/>
</dbReference>
<gene>
    <name evidence="7 9" type="primary">gatA</name>
    <name evidence="9" type="ORF">ENV75_07125</name>
</gene>
<evidence type="ECO:0000256" key="7">
    <source>
        <dbReference type="HAMAP-Rule" id="MF_00120"/>
    </source>
</evidence>
<dbReference type="GO" id="GO:0005524">
    <property type="term" value="F:ATP binding"/>
    <property type="evidence" value="ECO:0007669"/>
    <property type="project" value="UniProtKB-KW"/>
</dbReference>
<dbReference type="InterPro" id="IPR023631">
    <property type="entry name" value="Amidase_dom"/>
</dbReference>
<organism evidence="9">
    <name type="scientific">Thermodesulfovibrio aggregans</name>
    <dbReference type="NCBI Taxonomy" id="86166"/>
    <lineage>
        <taxon>Bacteria</taxon>
        <taxon>Pseudomonadati</taxon>
        <taxon>Nitrospirota</taxon>
        <taxon>Thermodesulfovibrionia</taxon>
        <taxon>Thermodesulfovibrionales</taxon>
        <taxon>Thermodesulfovibrionaceae</taxon>
        <taxon>Thermodesulfovibrio</taxon>
    </lineage>
</organism>
<evidence type="ECO:0000259" key="8">
    <source>
        <dbReference type="Pfam" id="PF01425"/>
    </source>
</evidence>
<dbReference type="InterPro" id="IPR000120">
    <property type="entry name" value="Amidase"/>
</dbReference>
<evidence type="ECO:0000256" key="6">
    <source>
        <dbReference type="ARBA" id="ARBA00022917"/>
    </source>
</evidence>
<evidence type="ECO:0000256" key="5">
    <source>
        <dbReference type="ARBA" id="ARBA00022840"/>
    </source>
</evidence>
<keyword evidence="3 7" id="KW-0436">Ligase</keyword>
<dbReference type="HAMAP" id="MF_00120">
    <property type="entry name" value="GatA"/>
    <property type="match status" value="1"/>
</dbReference>
<evidence type="ECO:0000256" key="1">
    <source>
        <dbReference type="ARBA" id="ARBA00011123"/>
    </source>
</evidence>
<dbReference type="Pfam" id="PF01425">
    <property type="entry name" value="Amidase"/>
    <property type="match status" value="1"/>
</dbReference>
<dbReference type="Gene3D" id="3.90.1300.10">
    <property type="entry name" value="Amidase signature (AS) domain"/>
    <property type="match status" value="1"/>
</dbReference>
<protein>
    <recommendedName>
        <fullName evidence="2 7">Glutamyl-tRNA(Gln) amidotransferase subunit A</fullName>
        <shortName evidence="7">Glu-ADT subunit A</shortName>
        <ecNumber evidence="7">6.3.5.7</ecNumber>
    </recommendedName>
</protein>
<keyword evidence="6 7" id="KW-0648">Protein biosynthesis</keyword>
<sequence>MKLNELSLTELHRMIRNGEVRPHEIIIDVFKRIQEVEEKVKAFVTLTVDKAYEMAKDAEDFLFSGKINAVTGIPLAIKDNICTRGILTTCSSKILYNFYPPYESTVTSRLLSGKYILVGKTNMDEFAMGSSTENSGFHITRNPWDLERVPGGSSGGSAAAVVADECIAALGSDTGGSIRQPAAFCGVVGLKPTYGRVSRFGLVAFASSLDQIGPITKCVSDSAILMNVIGGYDPMDSTSVPINVLDFTENLGKEVKGFKIGIPKEYFIEGMDKEVEERVKEAIEHLESLGCIPQEISLPYTEYAIATYYIVATSEASSNLARYDGVKYGLRFEGKDLLQMYMKTRQRGFGAEVKRRIMLGTYSLSAGYYEAYYKKALQVRTLIKQDFENAFEKVDFIITPTSPTPAFKIGEKIDDPLQMYLSDIFTISVNLAGLPAISIPCGFTLNGLPVGLQIIGRPFDEAGILQLAYAYEQSTPWHKMKPVL</sequence>
<evidence type="ECO:0000256" key="2">
    <source>
        <dbReference type="ARBA" id="ARBA00014428"/>
    </source>
</evidence>
<evidence type="ECO:0000313" key="9">
    <source>
        <dbReference type="EMBL" id="HGH00198.1"/>
    </source>
</evidence>
<dbReference type="PANTHER" id="PTHR11895:SF151">
    <property type="entry name" value="GLUTAMYL-TRNA(GLN) AMIDOTRANSFERASE SUBUNIT A"/>
    <property type="match status" value="1"/>
</dbReference>
<feature type="domain" description="Amidase" evidence="8">
    <location>
        <begin position="25"/>
        <end position="465"/>
    </location>
</feature>
<evidence type="ECO:0000256" key="4">
    <source>
        <dbReference type="ARBA" id="ARBA00022741"/>
    </source>
</evidence>
<name>A0A7C4AKE9_9BACT</name>
<dbReference type="EMBL" id="DTHO01000075">
    <property type="protein sequence ID" value="HGH00198.1"/>
    <property type="molecule type" value="Genomic_DNA"/>
</dbReference>
<dbReference type="NCBIfam" id="TIGR00132">
    <property type="entry name" value="gatA"/>
    <property type="match status" value="1"/>
</dbReference>
<comment type="catalytic activity">
    <reaction evidence="7">
        <text>L-glutamyl-tRNA(Gln) + L-glutamine + ATP + H2O = L-glutaminyl-tRNA(Gln) + L-glutamate + ADP + phosphate + H(+)</text>
        <dbReference type="Rhea" id="RHEA:17521"/>
        <dbReference type="Rhea" id="RHEA-COMP:9681"/>
        <dbReference type="Rhea" id="RHEA-COMP:9684"/>
        <dbReference type="ChEBI" id="CHEBI:15377"/>
        <dbReference type="ChEBI" id="CHEBI:15378"/>
        <dbReference type="ChEBI" id="CHEBI:29985"/>
        <dbReference type="ChEBI" id="CHEBI:30616"/>
        <dbReference type="ChEBI" id="CHEBI:43474"/>
        <dbReference type="ChEBI" id="CHEBI:58359"/>
        <dbReference type="ChEBI" id="CHEBI:78520"/>
        <dbReference type="ChEBI" id="CHEBI:78521"/>
        <dbReference type="ChEBI" id="CHEBI:456216"/>
        <dbReference type="EC" id="6.3.5.7"/>
    </reaction>
</comment>
<proteinExistence type="inferred from homology"/>
<dbReference type="InterPro" id="IPR036928">
    <property type="entry name" value="AS_sf"/>
</dbReference>
<dbReference type="GO" id="GO:0050567">
    <property type="term" value="F:glutaminyl-tRNA synthase (glutamine-hydrolyzing) activity"/>
    <property type="evidence" value="ECO:0007669"/>
    <property type="project" value="UniProtKB-UniRule"/>
</dbReference>
<dbReference type="GO" id="GO:0030956">
    <property type="term" value="C:glutamyl-tRNA(Gln) amidotransferase complex"/>
    <property type="evidence" value="ECO:0007669"/>
    <property type="project" value="InterPro"/>
</dbReference>
<comment type="subunit">
    <text evidence="1 7">Heterotrimer of A, B and C subunits.</text>
</comment>
<keyword evidence="4 7" id="KW-0547">Nucleotide-binding</keyword>
<dbReference type="SUPFAM" id="SSF75304">
    <property type="entry name" value="Amidase signature (AS) enzymes"/>
    <property type="match status" value="1"/>
</dbReference>
<evidence type="ECO:0000256" key="3">
    <source>
        <dbReference type="ARBA" id="ARBA00022598"/>
    </source>
</evidence>
<comment type="caution">
    <text evidence="9">The sequence shown here is derived from an EMBL/GenBank/DDBJ whole genome shotgun (WGS) entry which is preliminary data.</text>
</comment>
<dbReference type="AlphaFoldDB" id="A0A7C4AKE9"/>
<feature type="active site" description="Charge relay system" evidence="7">
    <location>
        <position position="78"/>
    </location>
</feature>
<keyword evidence="9" id="KW-0808">Transferase</keyword>
<comment type="function">
    <text evidence="7">Allows the formation of correctly charged Gln-tRNA(Gln) through the transamidation of misacylated Glu-tRNA(Gln) in organisms which lack glutaminyl-tRNA synthetase. The reaction takes place in the presence of glutamine and ATP through an activated gamma-phospho-Glu-tRNA(Gln).</text>
</comment>
<dbReference type="PANTHER" id="PTHR11895">
    <property type="entry name" value="TRANSAMIDASE"/>
    <property type="match status" value="1"/>
</dbReference>
<dbReference type="EC" id="6.3.5.7" evidence="7"/>
<dbReference type="GO" id="GO:0006412">
    <property type="term" value="P:translation"/>
    <property type="evidence" value="ECO:0007669"/>
    <property type="project" value="UniProtKB-UniRule"/>
</dbReference>
<reference evidence="9" key="1">
    <citation type="journal article" date="2020" name="mSystems">
        <title>Genome- and Community-Level Interaction Insights into Carbon Utilization and Element Cycling Functions of Hydrothermarchaeota in Hydrothermal Sediment.</title>
        <authorList>
            <person name="Zhou Z."/>
            <person name="Liu Y."/>
            <person name="Xu W."/>
            <person name="Pan J."/>
            <person name="Luo Z.H."/>
            <person name="Li M."/>
        </authorList>
    </citation>
    <scope>NUCLEOTIDE SEQUENCE [LARGE SCALE GENOMIC DNA]</scope>
    <source>
        <strain evidence="9">SpSt-788</strain>
    </source>
</reference>
<feature type="active site" description="Acyl-ester intermediate" evidence="7">
    <location>
        <position position="177"/>
    </location>
</feature>
<dbReference type="GO" id="GO:0016740">
    <property type="term" value="F:transferase activity"/>
    <property type="evidence" value="ECO:0007669"/>
    <property type="project" value="UniProtKB-KW"/>
</dbReference>
<comment type="similarity">
    <text evidence="7">Belongs to the amidase family. GatA subfamily.</text>
</comment>
<feature type="active site" description="Charge relay system" evidence="7">
    <location>
        <position position="153"/>
    </location>
</feature>
<accession>A0A7C4AKE9</accession>
<keyword evidence="5 7" id="KW-0067">ATP-binding</keyword>